<dbReference type="EMBL" id="PKGS01000001">
    <property type="protein sequence ID" value="PKZ17644.1"/>
    <property type="molecule type" value="Genomic_DNA"/>
</dbReference>
<feature type="transmembrane region" description="Helical" evidence="7">
    <location>
        <begin position="106"/>
        <end position="130"/>
    </location>
</feature>
<evidence type="ECO:0000256" key="7">
    <source>
        <dbReference type="RuleBase" id="RU363032"/>
    </source>
</evidence>
<feature type="transmembrane region" description="Helical" evidence="7">
    <location>
        <begin position="12"/>
        <end position="32"/>
    </location>
</feature>
<evidence type="ECO:0000256" key="6">
    <source>
        <dbReference type="ARBA" id="ARBA00023136"/>
    </source>
</evidence>
<keyword evidence="5 7" id="KW-1133">Transmembrane helix</keyword>
<evidence type="ECO:0000256" key="5">
    <source>
        <dbReference type="ARBA" id="ARBA00022989"/>
    </source>
</evidence>
<evidence type="ECO:0000313" key="10">
    <source>
        <dbReference type="Proteomes" id="UP000234335"/>
    </source>
</evidence>
<evidence type="ECO:0000256" key="3">
    <source>
        <dbReference type="ARBA" id="ARBA00022475"/>
    </source>
</evidence>
<protein>
    <submittedName>
        <fullName evidence="9">Sugar ABC transporter permease</fullName>
    </submittedName>
</protein>
<feature type="transmembrane region" description="Helical" evidence="7">
    <location>
        <begin position="136"/>
        <end position="156"/>
    </location>
</feature>
<dbReference type="PANTHER" id="PTHR43744:SF12">
    <property type="entry name" value="ABC TRANSPORTER PERMEASE PROTEIN MG189-RELATED"/>
    <property type="match status" value="1"/>
</dbReference>
<keyword evidence="10" id="KW-1185">Reference proteome</keyword>
<dbReference type="AlphaFoldDB" id="A0A2I1MBY2"/>
<name>A0A2I1MBY2_9FIRM</name>
<dbReference type="RefSeq" id="WP_101539803.1">
    <property type="nucleotide sequence ID" value="NZ_CALTZC010000006.1"/>
</dbReference>
<feature type="transmembrane region" description="Helical" evidence="7">
    <location>
        <begin position="238"/>
        <end position="261"/>
    </location>
</feature>
<dbReference type="Pfam" id="PF00528">
    <property type="entry name" value="BPD_transp_1"/>
    <property type="match status" value="1"/>
</dbReference>
<dbReference type="PROSITE" id="PS50928">
    <property type="entry name" value="ABC_TM1"/>
    <property type="match status" value="1"/>
</dbReference>
<gene>
    <name evidence="9" type="ORF">CYJ34_02760</name>
</gene>
<dbReference type="SUPFAM" id="SSF161098">
    <property type="entry name" value="MetI-like"/>
    <property type="match status" value="1"/>
</dbReference>
<evidence type="ECO:0000256" key="1">
    <source>
        <dbReference type="ARBA" id="ARBA00004651"/>
    </source>
</evidence>
<feature type="transmembrane region" description="Helical" evidence="7">
    <location>
        <begin position="75"/>
        <end position="94"/>
    </location>
</feature>
<dbReference type="InterPro" id="IPR000515">
    <property type="entry name" value="MetI-like"/>
</dbReference>
<evidence type="ECO:0000259" key="8">
    <source>
        <dbReference type="PROSITE" id="PS50928"/>
    </source>
</evidence>
<keyword evidence="2 7" id="KW-0813">Transport</keyword>
<evidence type="ECO:0000256" key="4">
    <source>
        <dbReference type="ARBA" id="ARBA00022692"/>
    </source>
</evidence>
<dbReference type="GO" id="GO:0005886">
    <property type="term" value="C:plasma membrane"/>
    <property type="evidence" value="ECO:0007669"/>
    <property type="project" value="UniProtKB-SubCell"/>
</dbReference>
<feature type="transmembrane region" description="Helical" evidence="7">
    <location>
        <begin position="192"/>
        <end position="211"/>
    </location>
</feature>
<dbReference type="Gene3D" id="1.10.3720.10">
    <property type="entry name" value="MetI-like"/>
    <property type="match status" value="1"/>
</dbReference>
<organism evidence="9 10">
    <name type="scientific">Anaerococcus octavius</name>
    <dbReference type="NCBI Taxonomy" id="54007"/>
    <lineage>
        <taxon>Bacteria</taxon>
        <taxon>Bacillati</taxon>
        <taxon>Bacillota</taxon>
        <taxon>Tissierellia</taxon>
        <taxon>Tissierellales</taxon>
        <taxon>Peptoniphilaceae</taxon>
        <taxon>Anaerococcus</taxon>
    </lineage>
</organism>
<evidence type="ECO:0000313" key="9">
    <source>
        <dbReference type="EMBL" id="PKZ17644.1"/>
    </source>
</evidence>
<reference evidence="9 10" key="1">
    <citation type="submission" date="2017-12" db="EMBL/GenBank/DDBJ databases">
        <title>Phylogenetic diversity of female urinary microbiome.</title>
        <authorList>
            <person name="Thomas-White K."/>
            <person name="Wolfe A.J."/>
        </authorList>
    </citation>
    <scope>NUCLEOTIDE SEQUENCE [LARGE SCALE GENOMIC DNA]</scope>
    <source>
        <strain evidence="9 10">UMB0119</strain>
    </source>
</reference>
<dbReference type="CDD" id="cd06261">
    <property type="entry name" value="TM_PBP2"/>
    <property type="match status" value="1"/>
</dbReference>
<dbReference type="Proteomes" id="UP000234335">
    <property type="component" value="Unassembled WGS sequence"/>
</dbReference>
<comment type="subcellular location">
    <subcellularLocation>
        <location evidence="1 7">Cell membrane</location>
        <topology evidence="1 7">Multi-pass membrane protein</topology>
    </subcellularLocation>
</comment>
<comment type="caution">
    <text evidence="9">The sequence shown here is derived from an EMBL/GenBank/DDBJ whole genome shotgun (WGS) entry which is preliminary data.</text>
</comment>
<keyword evidence="6 7" id="KW-0472">Membrane</keyword>
<dbReference type="InterPro" id="IPR035906">
    <property type="entry name" value="MetI-like_sf"/>
</dbReference>
<keyword evidence="3" id="KW-1003">Cell membrane</keyword>
<dbReference type="PANTHER" id="PTHR43744">
    <property type="entry name" value="ABC TRANSPORTER PERMEASE PROTEIN MG189-RELATED-RELATED"/>
    <property type="match status" value="1"/>
</dbReference>
<evidence type="ECO:0000256" key="2">
    <source>
        <dbReference type="ARBA" id="ARBA00022448"/>
    </source>
</evidence>
<accession>A0A2I1MBY2</accession>
<sequence>MQQESILRKILRIIALVLVSVIFLGPFLWMVFTSFKPLAEALRLPPTFFPETWLPQNYVDAWNSGPFLHYTKNSIIVTLSVVALQLLTIIPASYAFAKMDFKGKNILFSLILVTMMIPAQLIFLPVYLMFSKVNLINTYWSLILPWASSAFGIFLLRQRFMQIPDEIIEAAVLDNTPTWKIIFKIMLPQAKGTVVTIALLNFISTWNDYFWPLVMTSNDNVRTLPLGVSMLKSTLDGVHWNTVMAGNVILILPIVIIYIFAQREIIKAFTYSGIK</sequence>
<comment type="similarity">
    <text evidence="7">Belongs to the binding-protein-dependent transport system permease family.</text>
</comment>
<proteinExistence type="inferred from homology"/>
<keyword evidence="4 7" id="KW-0812">Transmembrane</keyword>
<feature type="domain" description="ABC transmembrane type-1" evidence="8">
    <location>
        <begin position="71"/>
        <end position="261"/>
    </location>
</feature>
<dbReference type="GO" id="GO:0055085">
    <property type="term" value="P:transmembrane transport"/>
    <property type="evidence" value="ECO:0007669"/>
    <property type="project" value="InterPro"/>
</dbReference>